<keyword evidence="5 6" id="KW-0269">Exonuclease</keyword>
<keyword evidence="3 6" id="KW-0540">Nuclease</keyword>
<organism evidence="8 9">
    <name type="scientific">Marinobacter azerbaijanicus</name>
    <dbReference type="NCBI Taxonomy" id="3050455"/>
    <lineage>
        <taxon>Bacteria</taxon>
        <taxon>Pseudomonadati</taxon>
        <taxon>Pseudomonadota</taxon>
        <taxon>Gammaproteobacteria</taxon>
        <taxon>Pseudomonadales</taxon>
        <taxon>Marinobacteraceae</taxon>
        <taxon>Marinobacter</taxon>
    </lineage>
</organism>
<evidence type="ECO:0000259" key="7">
    <source>
        <dbReference type="PROSITE" id="PS50967"/>
    </source>
</evidence>
<keyword evidence="9" id="KW-1185">Reference proteome</keyword>
<dbReference type="SMART" id="SM00341">
    <property type="entry name" value="HRDC"/>
    <property type="match status" value="1"/>
</dbReference>
<comment type="function">
    <text evidence="6">Exonuclease involved in the 3' processing of various precursor tRNAs. Initiates hydrolysis at the 3'-terminus of an RNA molecule and releases 5'-mononucleotides.</text>
</comment>
<keyword evidence="2 6" id="KW-0819">tRNA processing</keyword>
<dbReference type="PANTHER" id="PTHR47649">
    <property type="entry name" value="RIBONUCLEASE D"/>
    <property type="match status" value="1"/>
</dbReference>
<gene>
    <name evidence="6" type="primary">rnd</name>
    <name evidence="8" type="ORF">QPM17_00980</name>
</gene>
<comment type="caution">
    <text evidence="8">The sequence shown here is derived from an EMBL/GenBank/DDBJ whole genome shotgun (WGS) entry which is preliminary data.</text>
</comment>
<keyword evidence="4 6" id="KW-0378">Hydrolase</keyword>
<evidence type="ECO:0000256" key="1">
    <source>
        <dbReference type="ARBA" id="ARBA00022490"/>
    </source>
</evidence>
<dbReference type="PANTHER" id="PTHR47649:SF1">
    <property type="entry name" value="RIBONUCLEASE D"/>
    <property type="match status" value="1"/>
</dbReference>
<proteinExistence type="inferred from homology"/>
<dbReference type="EMBL" id="JASSVS010000001">
    <property type="protein sequence ID" value="MDL0429686.1"/>
    <property type="molecule type" value="Genomic_DNA"/>
</dbReference>
<protein>
    <recommendedName>
        <fullName evidence="6">Ribonuclease D</fullName>
        <shortName evidence="6">RNase D</shortName>
        <ecNumber evidence="6">3.1.13.5</ecNumber>
    </recommendedName>
</protein>
<comment type="cofactor">
    <cofactor evidence="6">
        <name>a divalent metal cation</name>
        <dbReference type="ChEBI" id="CHEBI:60240"/>
    </cofactor>
</comment>
<dbReference type="RefSeq" id="WP_285387995.1">
    <property type="nucleotide sequence ID" value="NZ_JASSVS010000001.1"/>
</dbReference>
<dbReference type="Gene3D" id="3.30.420.10">
    <property type="entry name" value="Ribonuclease H-like superfamily/Ribonuclease H"/>
    <property type="match status" value="1"/>
</dbReference>
<evidence type="ECO:0000256" key="4">
    <source>
        <dbReference type="ARBA" id="ARBA00022801"/>
    </source>
</evidence>
<dbReference type="SMART" id="SM00474">
    <property type="entry name" value="35EXOc"/>
    <property type="match status" value="1"/>
</dbReference>
<dbReference type="InterPro" id="IPR002121">
    <property type="entry name" value="HRDC_dom"/>
</dbReference>
<dbReference type="CDD" id="cd06142">
    <property type="entry name" value="RNaseD_exo"/>
    <property type="match status" value="1"/>
</dbReference>
<dbReference type="InterPro" id="IPR012337">
    <property type="entry name" value="RNaseH-like_sf"/>
</dbReference>
<dbReference type="InterPro" id="IPR002562">
    <property type="entry name" value="3'-5'_exonuclease_dom"/>
</dbReference>
<dbReference type="SUPFAM" id="SSF53098">
    <property type="entry name" value="Ribonuclease H-like"/>
    <property type="match status" value="1"/>
</dbReference>
<dbReference type="InterPro" id="IPR044876">
    <property type="entry name" value="HRDC_dom_sf"/>
</dbReference>
<evidence type="ECO:0000256" key="3">
    <source>
        <dbReference type="ARBA" id="ARBA00022722"/>
    </source>
</evidence>
<comment type="similarity">
    <text evidence="6">Belongs to the RNase D family.</text>
</comment>
<dbReference type="Pfam" id="PF00570">
    <property type="entry name" value="HRDC"/>
    <property type="match status" value="1"/>
</dbReference>
<dbReference type="InterPro" id="IPR006292">
    <property type="entry name" value="RNase_D"/>
</dbReference>
<evidence type="ECO:0000256" key="6">
    <source>
        <dbReference type="HAMAP-Rule" id="MF_01899"/>
    </source>
</evidence>
<accession>A0ABT7I6F7</accession>
<comment type="subcellular location">
    <subcellularLocation>
        <location evidence="6">Cytoplasm</location>
    </subcellularLocation>
</comment>
<reference evidence="8 9" key="1">
    <citation type="submission" date="2023-06" db="EMBL/GenBank/DDBJ databases">
        <title>Marinobacter azerbaijanicus a moderately halophilic, isolated from Urmia Lake in Azerbaijan region of Iran.</title>
        <authorList>
            <person name="Sanchez-Porro C."/>
            <person name="Aghdam E.M."/>
            <person name="Saheb S.M."/>
            <person name="Tarhriz V."/>
            <person name="Kazemi E."/>
            <person name="Ammozegar M.A."/>
            <person name="Ventosa A."/>
            <person name="Hejazi M.S."/>
        </authorList>
    </citation>
    <scope>NUCLEOTIDE SEQUENCE [LARGE SCALE GENOMIC DNA]</scope>
    <source>
        <strain evidence="8 9">TBZ242</strain>
    </source>
</reference>
<dbReference type="Gene3D" id="1.10.150.80">
    <property type="entry name" value="HRDC domain"/>
    <property type="match status" value="1"/>
</dbReference>
<name>A0ABT7I6F7_9GAMM</name>
<comment type="catalytic activity">
    <reaction evidence="6">
        <text>Exonucleolytic cleavage that removes extra residues from the 3'-terminus of tRNA to produce 5'-mononucleotides.</text>
        <dbReference type="EC" id="3.1.13.5"/>
    </reaction>
</comment>
<dbReference type="Pfam" id="PF01612">
    <property type="entry name" value="DNA_pol_A_exo1"/>
    <property type="match status" value="1"/>
</dbReference>
<sequence>MDATNPAALVPAAPETVSWIREPEELDRWIAEGKGEPLALDTEFERVNTFYPIPGLVQLGLGERFCLVDPSVAEASEGFRRILTDPDVPKLLYAMSEDLELFRHWLQLEPEGLVDLQIGAALAGAGFSVGYARLVETLFGETLDKSATRSDWVSRPLSEAQERYALDDVRFLVPLYHWVMARLRERGLEDALAEESARFSRELAAQDDPDNHYLKLRGGWTLSRQQQGVLRELVRWREQESKHRDRPRSRVVADPLLIAIAQKLPRSVRELSSVQGVPSVVVRRYGDKIIEMVAEAASADNSGITTIAPPLSREQQMFYKQVKREIVQAAEARDVPVELLAPRKRLEAVVHQRDLSAGLFDEGWRRETLAPVRERIEELLTS</sequence>
<keyword evidence="1 6" id="KW-0963">Cytoplasm</keyword>
<dbReference type="InterPro" id="IPR051086">
    <property type="entry name" value="RNase_D-like"/>
</dbReference>
<dbReference type="SUPFAM" id="SSF47819">
    <property type="entry name" value="HRDC-like"/>
    <property type="match status" value="2"/>
</dbReference>
<dbReference type="HAMAP" id="MF_01899">
    <property type="entry name" value="RNase_D"/>
    <property type="match status" value="1"/>
</dbReference>
<feature type="domain" description="HRDC" evidence="7">
    <location>
        <begin position="223"/>
        <end position="303"/>
    </location>
</feature>
<evidence type="ECO:0000313" key="9">
    <source>
        <dbReference type="Proteomes" id="UP001227964"/>
    </source>
</evidence>
<evidence type="ECO:0000256" key="2">
    <source>
        <dbReference type="ARBA" id="ARBA00022694"/>
    </source>
</evidence>
<evidence type="ECO:0000256" key="5">
    <source>
        <dbReference type="ARBA" id="ARBA00022839"/>
    </source>
</evidence>
<dbReference type="Proteomes" id="UP001227964">
    <property type="component" value="Unassembled WGS sequence"/>
</dbReference>
<dbReference type="InterPro" id="IPR010997">
    <property type="entry name" value="HRDC-like_sf"/>
</dbReference>
<evidence type="ECO:0000313" key="8">
    <source>
        <dbReference type="EMBL" id="MDL0429686.1"/>
    </source>
</evidence>
<dbReference type="InterPro" id="IPR036397">
    <property type="entry name" value="RNaseH_sf"/>
</dbReference>
<dbReference type="EC" id="3.1.13.5" evidence="6"/>
<dbReference type="PROSITE" id="PS50967">
    <property type="entry name" value="HRDC"/>
    <property type="match status" value="1"/>
</dbReference>